<name>A0A1E5VJW9_9POAL</name>
<keyword evidence="2" id="KW-1185">Reference proteome</keyword>
<gene>
    <name evidence="1" type="ORF">BAE44_0013611</name>
</gene>
<comment type="caution">
    <text evidence="1">The sequence shown here is derived from an EMBL/GenBank/DDBJ whole genome shotgun (WGS) entry which is preliminary data.</text>
</comment>
<accession>A0A1E5VJW9</accession>
<organism evidence="1 2">
    <name type="scientific">Dichanthelium oligosanthes</name>
    <dbReference type="NCBI Taxonomy" id="888268"/>
    <lineage>
        <taxon>Eukaryota</taxon>
        <taxon>Viridiplantae</taxon>
        <taxon>Streptophyta</taxon>
        <taxon>Embryophyta</taxon>
        <taxon>Tracheophyta</taxon>
        <taxon>Spermatophyta</taxon>
        <taxon>Magnoliopsida</taxon>
        <taxon>Liliopsida</taxon>
        <taxon>Poales</taxon>
        <taxon>Poaceae</taxon>
        <taxon>PACMAD clade</taxon>
        <taxon>Panicoideae</taxon>
        <taxon>Panicodae</taxon>
        <taxon>Paniceae</taxon>
        <taxon>Dichantheliinae</taxon>
        <taxon>Dichanthelium</taxon>
    </lineage>
</organism>
<evidence type="ECO:0000313" key="1">
    <source>
        <dbReference type="EMBL" id="OEL25372.1"/>
    </source>
</evidence>
<dbReference type="Proteomes" id="UP000095767">
    <property type="component" value="Unassembled WGS sequence"/>
</dbReference>
<dbReference type="AlphaFoldDB" id="A0A1E5VJW9"/>
<sequence length="49" mass="5430">MEDFRRIVYGKVANKSVGAEVSTIQVAHGGRHTIRRPFEHLQQACHAAG</sequence>
<dbReference type="EMBL" id="LWDX02037408">
    <property type="protein sequence ID" value="OEL25372.1"/>
    <property type="molecule type" value="Genomic_DNA"/>
</dbReference>
<protein>
    <submittedName>
        <fullName evidence="1">Uncharacterized protein</fullName>
    </submittedName>
</protein>
<evidence type="ECO:0000313" key="2">
    <source>
        <dbReference type="Proteomes" id="UP000095767"/>
    </source>
</evidence>
<reference evidence="1 2" key="1">
    <citation type="submission" date="2016-09" db="EMBL/GenBank/DDBJ databases">
        <title>The draft genome of Dichanthelium oligosanthes: A C3 panicoid grass species.</title>
        <authorList>
            <person name="Studer A.J."/>
            <person name="Schnable J.C."/>
            <person name="Brutnell T.P."/>
        </authorList>
    </citation>
    <scope>NUCLEOTIDE SEQUENCE [LARGE SCALE GENOMIC DNA]</scope>
    <source>
        <strain evidence="2">cv. Kellogg 1175</strain>
        <tissue evidence="1">Leaf</tissue>
    </source>
</reference>
<proteinExistence type="predicted"/>